<dbReference type="VEuPathDB" id="FungiDB:PSHT_13273"/>
<proteinExistence type="predicted"/>
<organism evidence="1 2">
    <name type="scientific">Puccinia striiformis</name>
    <dbReference type="NCBI Taxonomy" id="27350"/>
    <lineage>
        <taxon>Eukaryota</taxon>
        <taxon>Fungi</taxon>
        <taxon>Dikarya</taxon>
        <taxon>Basidiomycota</taxon>
        <taxon>Pucciniomycotina</taxon>
        <taxon>Pucciniomycetes</taxon>
        <taxon>Pucciniales</taxon>
        <taxon>Pucciniaceae</taxon>
        <taxon>Puccinia</taxon>
    </lineage>
</organism>
<protein>
    <submittedName>
        <fullName evidence="1">Uncharacterized protein</fullName>
    </submittedName>
</protein>
<evidence type="ECO:0000313" key="1">
    <source>
        <dbReference type="EMBL" id="POW08549.1"/>
    </source>
</evidence>
<accession>A0A2S4VGC6</accession>
<dbReference type="Proteomes" id="UP000239156">
    <property type="component" value="Unassembled WGS sequence"/>
</dbReference>
<dbReference type="EMBL" id="PKSL01000063">
    <property type="protein sequence ID" value="POW08549.1"/>
    <property type="molecule type" value="Genomic_DNA"/>
</dbReference>
<keyword evidence="2" id="KW-1185">Reference proteome</keyword>
<gene>
    <name evidence="1" type="ORF">PSTT_07418</name>
</gene>
<name>A0A2S4VGC6_9BASI</name>
<comment type="caution">
    <text evidence="1">The sequence shown here is derived from an EMBL/GenBank/DDBJ whole genome shotgun (WGS) entry which is preliminary data.</text>
</comment>
<dbReference type="VEuPathDB" id="FungiDB:PSTT_07418"/>
<sequence>MLGQFPNPQPTMFPSNWMRKAFRTFVFSALALFPFVVPSQLQRRASGPQQCGNRYLAGMWNSLCYSTLRPGFIQFISPRTMSTAVCWNYGNVEYHCDRQNCHTGGPNDPPDASHLLRSFKFHNCQEILGKDRWGREILSKTRKQDVTPSTFTAENLKGTLRASDASDLKEYRCNWSKTTDANNARPWCNGCNLA</sequence>
<reference evidence="1" key="1">
    <citation type="submission" date="2017-12" db="EMBL/GenBank/DDBJ databases">
        <title>Gene loss provides genomic basis for host adaptation in cereal stripe rust fungi.</title>
        <authorList>
            <person name="Xia C."/>
        </authorList>
    </citation>
    <scope>NUCLEOTIDE SEQUENCE [LARGE SCALE GENOMIC DNA]</scope>
    <source>
        <strain evidence="1">93-210</strain>
    </source>
</reference>
<evidence type="ECO:0000313" key="2">
    <source>
        <dbReference type="Proteomes" id="UP000239156"/>
    </source>
</evidence>
<dbReference type="AlphaFoldDB" id="A0A2S4VGC6"/>